<dbReference type="AlphaFoldDB" id="A0A235B2B2"/>
<evidence type="ECO:0000256" key="4">
    <source>
        <dbReference type="ARBA" id="ARBA00022801"/>
    </source>
</evidence>
<proteinExistence type="predicted"/>
<keyword evidence="3" id="KW-0255">Endonuclease</keyword>
<dbReference type="PANTHER" id="PTHR42648:SF11">
    <property type="entry name" value="TRANSPOSON TY4-P GAG-POL POLYPROTEIN"/>
    <property type="match status" value="1"/>
</dbReference>
<dbReference type="SUPFAM" id="SSF53098">
    <property type="entry name" value="Ribonuclease H-like"/>
    <property type="match status" value="1"/>
</dbReference>
<evidence type="ECO:0000256" key="6">
    <source>
        <dbReference type="ARBA" id="ARBA00022908"/>
    </source>
</evidence>
<dbReference type="InterPro" id="IPR036397">
    <property type="entry name" value="RNaseH_sf"/>
</dbReference>
<accession>A0A235B2B2</accession>
<keyword evidence="6" id="KW-0229">DNA integration</keyword>
<reference evidence="9 10" key="1">
    <citation type="submission" date="2017-07" db="EMBL/GenBank/DDBJ databases">
        <title>The genome sequence of Paludifilum halophilum highlights mechanisms for microbial adaptation to high salt environemnts.</title>
        <authorList>
            <person name="Belbahri L."/>
        </authorList>
    </citation>
    <scope>NUCLEOTIDE SEQUENCE [LARGE SCALE GENOMIC DNA]</scope>
    <source>
        <strain evidence="9 10">DSM 102817</strain>
    </source>
</reference>
<dbReference type="PANTHER" id="PTHR42648">
    <property type="entry name" value="TRANSPOSASE, PUTATIVE-RELATED"/>
    <property type="match status" value="1"/>
</dbReference>
<feature type="domain" description="Integrase catalytic" evidence="8">
    <location>
        <begin position="1"/>
        <end position="119"/>
    </location>
</feature>
<evidence type="ECO:0000256" key="5">
    <source>
        <dbReference type="ARBA" id="ARBA00022842"/>
    </source>
</evidence>
<dbReference type="GO" id="GO:0046872">
    <property type="term" value="F:metal ion binding"/>
    <property type="evidence" value="ECO:0007669"/>
    <property type="project" value="UniProtKB-KW"/>
</dbReference>
<name>A0A235B2B2_9BACL</name>
<dbReference type="GO" id="GO:0003676">
    <property type="term" value="F:nucleic acid binding"/>
    <property type="evidence" value="ECO:0007669"/>
    <property type="project" value="InterPro"/>
</dbReference>
<keyword evidence="10" id="KW-1185">Reference proteome</keyword>
<organism evidence="9 10">
    <name type="scientific">Paludifilum halophilum</name>
    <dbReference type="NCBI Taxonomy" id="1642702"/>
    <lineage>
        <taxon>Bacteria</taxon>
        <taxon>Bacillati</taxon>
        <taxon>Bacillota</taxon>
        <taxon>Bacilli</taxon>
        <taxon>Bacillales</taxon>
        <taxon>Thermoactinomycetaceae</taxon>
        <taxon>Paludifilum</taxon>
    </lineage>
</organism>
<keyword evidence="2" id="KW-0479">Metal-binding</keyword>
<evidence type="ECO:0000256" key="1">
    <source>
        <dbReference type="ARBA" id="ARBA00022722"/>
    </source>
</evidence>
<dbReference type="GO" id="GO:0015074">
    <property type="term" value="P:DNA integration"/>
    <property type="evidence" value="ECO:0007669"/>
    <property type="project" value="UniProtKB-KW"/>
</dbReference>
<evidence type="ECO:0000256" key="3">
    <source>
        <dbReference type="ARBA" id="ARBA00022759"/>
    </source>
</evidence>
<dbReference type="InterPro" id="IPR001584">
    <property type="entry name" value="Integrase_cat-core"/>
</dbReference>
<dbReference type="GO" id="GO:0006310">
    <property type="term" value="P:DNA recombination"/>
    <property type="evidence" value="ECO:0007669"/>
    <property type="project" value="UniProtKB-KW"/>
</dbReference>
<evidence type="ECO:0000313" key="10">
    <source>
        <dbReference type="Proteomes" id="UP000215459"/>
    </source>
</evidence>
<keyword evidence="5" id="KW-0460">Magnesium</keyword>
<dbReference type="GO" id="GO:0004519">
    <property type="term" value="F:endonuclease activity"/>
    <property type="evidence" value="ECO:0007669"/>
    <property type="project" value="UniProtKB-KW"/>
</dbReference>
<protein>
    <recommendedName>
        <fullName evidence="8">Integrase catalytic domain-containing protein</fullName>
    </recommendedName>
</protein>
<dbReference type="InterPro" id="IPR012337">
    <property type="entry name" value="RNaseH-like_sf"/>
</dbReference>
<dbReference type="OrthoDB" id="9781005at2"/>
<dbReference type="PROSITE" id="PS50994">
    <property type="entry name" value="INTEGRASE"/>
    <property type="match status" value="1"/>
</dbReference>
<dbReference type="Pfam" id="PF00665">
    <property type="entry name" value="rve"/>
    <property type="match status" value="1"/>
</dbReference>
<dbReference type="InterPro" id="IPR039537">
    <property type="entry name" value="Retrotran_Ty1/copia-like"/>
</dbReference>
<keyword evidence="4" id="KW-0378">Hydrolase</keyword>
<dbReference type="Gene3D" id="3.30.420.10">
    <property type="entry name" value="Ribonuclease H-like superfamily/Ribonuclease H"/>
    <property type="match status" value="1"/>
</dbReference>
<dbReference type="EMBL" id="NOWF01000088">
    <property type="protein sequence ID" value="OYD06037.1"/>
    <property type="molecule type" value="Genomic_DNA"/>
</dbReference>
<keyword evidence="7" id="KW-0233">DNA recombination</keyword>
<evidence type="ECO:0000259" key="8">
    <source>
        <dbReference type="PROSITE" id="PS50994"/>
    </source>
</evidence>
<evidence type="ECO:0000256" key="7">
    <source>
        <dbReference type="ARBA" id="ARBA00023172"/>
    </source>
</evidence>
<dbReference type="GO" id="GO:0016787">
    <property type="term" value="F:hydrolase activity"/>
    <property type="evidence" value="ECO:0007669"/>
    <property type="project" value="UniProtKB-KW"/>
</dbReference>
<feature type="non-terminal residue" evidence="9">
    <location>
        <position position="119"/>
    </location>
</feature>
<gene>
    <name evidence="9" type="ORF">CHM34_18470</name>
</gene>
<sequence>MIFIDDFTRMMWVAFLKEKSEAFEKFKMFKNRVENKSSVKIKCLRYNRGGEFSSREFNIFCEENGIKWHLSSPRTPEHNGIAEIRSKLVVEVARAMFLENDISKTFWREAINITMCTLN</sequence>
<evidence type="ECO:0000313" key="9">
    <source>
        <dbReference type="EMBL" id="OYD06037.1"/>
    </source>
</evidence>
<dbReference type="RefSeq" id="WP_141201788.1">
    <property type="nucleotide sequence ID" value="NZ_NOWF01000088.1"/>
</dbReference>
<dbReference type="Proteomes" id="UP000215459">
    <property type="component" value="Unassembled WGS sequence"/>
</dbReference>
<evidence type="ECO:0000256" key="2">
    <source>
        <dbReference type="ARBA" id="ARBA00022723"/>
    </source>
</evidence>
<comment type="caution">
    <text evidence="9">The sequence shown here is derived from an EMBL/GenBank/DDBJ whole genome shotgun (WGS) entry which is preliminary data.</text>
</comment>
<keyword evidence="1" id="KW-0540">Nuclease</keyword>